<evidence type="ECO:0000313" key="2">
    <source>
        <dbReference type="EMBL" id="OKL42642.1"/>
    </source>
</evidence>
<dbReference type="InterPro" id="IPR001602">
    <property type="entry name" value="UPF0047_YjbQ-like"/>
</dbReference>
<accession>A0A1U7JD89</accession>
<dbReference type="PANTHER" id="PTHR30615:SF8">
    <property type="entry name" value="UPF0047 PROTEIN C4A8.02C"/>
    <property type="match status" value="1"/>
</dbReference>
<name>A0A1U7JD89_9HYPH</name>
<dbReference type="InterPro" id="IPR035917">
    <property type="entry name" value="YjbQ-like_sf"/>
</dbReference>
<dbReference type="AlphaFoldDB" id="A0A1U7JD89"/>
<reference evidence="2 3" key="1">
    <citation type="submission" date="2016-03" db="EMBL/GenBank/DDBJ databases">
        <title>Genome sequence of Nesiotobacter sp. nov., a moderately halophilic alphaproteobacterium isolated from the Yellow Sea, China.</title>
        <authorList>
            <person name="Zhang G."/>
            <person name="Zhang R."/>
        </authorList>
    </citation>
    <scope>NUCLEOTIDE SEQUENCE [LARGE SCALE GENOMIC DNA]</scope>
    <source>
        <strain evidence="2 3">WB1-6</strain>
    </source>
</reference>
<dbReference type="Gene3D" id="2.60.120.460">
    <property type="entry name" value="YjbQ-like"/>
    <property type="match status" value="1"/>
</dbReference>
<organism evidence="2 3">
    <name type="scientific">Pseudovibrio exalbescens</name>
    <dbReference type="NCBI Taxonomy" id="197461"/>
    <lineage>
        <taxon>Bacteria</taxon>
        <taxon>Pseudomonadati</taxon>
        <taxon>Pseudomonadota</taxon>
        <taxon>Alphaproteobacteria</taxon>
        <taxon>Hyphomicrobiales</taxon>
        <taxon>Stappiaceae</taxon>
        <taxon>Pseudovibrio</taxon>
    </lineage>
</organism>
<sequence>MRRWKGSASPAEVWMVDAANAPVQQCMGRLLVQTDGIGFYDVSPSVTKWLEEAQVRDGLLTLFLRHTSAGLTLQENADPDVLHDLKTALDRLAPEGGPWRHTIEGPDDMPAHIKSLMCGVQLQIPVIGGQLDLGTWQGIYVAEFRKPAHRRSVTLVFQGTTITQAPL</sequence>
<gene>
    <name evidence="2" type="ORF">A3843_18515</name>
</gene>
<evidence type="ECO:0000256" key="1">
    <source>
        <dbReference type="ARBA" id="ARBA00005534"/>
    </source>
</evidence>
<dbReference type="RefSeq" id="WP_028482676.1">
    <property type="nucleotide sequence ID" value="NZ_LVVZ01000041.1"/>
</dbReference>
<dbReference type="Pfam" id="PF01894">
    <property type="entry name" value="YjbQ"/>
    <property type="match status" value="1"/>
</dbReference>
<evidence type="ECO:0000313" key="3">
    <source>
        <dbReference type="Proteomes" id="UP000185783"/>
    </source>
</evidence>
<dbReference type="Proteomes" id="UP000185783">
    <property type="component" value="Unassembled WGS sequence"/>
</dbReference>
<dbReference type="SUPFAM" id="SSF111038">
    <property type="entry name" value="YjbQ-like"/>
    <property type="match status" value="1"/>
</dbReference>
<dbReference type="PANTHER" id="PTHR30615">
    <property type="entry name" value="UNCHARACTERIZED PROTEIN YJBQ-RELATED"/>
    <property type="match status" value="1"/>
</dbReference>
<dbReference type="STRING" id="197461.A3843_18515"/>
<proteinExistence type="inferred from homology"/>
<comment type="similarity">
    <text evidence="1">Belongs to the UPF0047 family.</text>
</comment>
<protein>
    <submittedName>
        <fullName evidence="2">Secondary thiamine-phosphate synthase enzyme</fullName>
    </submittedName>
</protein>
<comment type="caution">
    <text evidence="2">The sequence shown here is derived from an EMBL/GenBank/DDBJ whole genome shotgun (WGS) entry which is preliminary data.</text>
</comment>
<dbReference type="EMBL" id="LVVZ01000041">
    <property type="protein sequence ID" value="OKL42642.1"/>
    <property type="molecule type" value="Genomic_DNA"/>
</dbReference>
<keyword evidence="3" id="KW-1185">Reference proteome</keyword>
<dbReference type="NCBIfam" id="TIGR00149">
    <property type="entry name" value="TIGR00149_YjbQ"/>
    <property type="match status" value="1"/>
</dbReference>